<evidence type="ECO:0000256" key="7">
    <source>
        <dbReference type="ARBA" id="ARBA00022884"/>
    </source>
</evidence>
<keyword evidence="13" id="KW-1185">Reference proteome</keyword>
<dbReference type="Gene3D" id="2.40.50.100">
    <property type="match status" value="1"/>
</dbReference>
<dbReference type="CTD" id="51010"/>
<keyword evidence="5" id="KW-0698">rRNA processing</keyword>
<dbReference type="InterPro" id="IPR049469">
    <property type="entry name" value="RRP40_KH-I"/>
</dbReference>
<dbReference type="SUPFAM" id="SSF110324">
    <property type="entry name" value="Ribosomal L27 protein-like"/>
    <property type="match status" value="1"/>
</dbReference>
<dbReference type="FunFam" id="2.40.50.140:FF:000112">
    <property type="entry name" value="Exosome complex component RRP40"/>
    <property type="match status" value="1"/>
</dbReference>
<dbReference type="KEGG" id="aplc:110988053"/>
<dbReference type="Pfam" id="PF18311">
    <property type="entry name" value="Rrp40_N"/>
    <property type="match status" value="1"/>
</dbReference>
<reference evidence="14" key="1">
    <citation type="submission" date="2025-08" db="UniProtKB">
        <authorList>
            <consortium name="RefSeq"/>
        </authorList>
    </citation>
    <scope>IDENTIFICATION</scope>
</reference>
<dbReference type="GO" id="GO:0000177">
    <property type="term" value="C:cytoplasmic exosome (RNase complex)"/>
    <property type="evidence" value="ECO:0007669"/>
    <property type="project" value="TreeGrafter"/>
</dbReference>
<evidence type="ECO:0000256" key="6">
    <source>
        <dbReference type="ARBA" id="ARBA00022835"/>
    </source>
</evidence>
<dbReference type="SUPFAM" id="SSF50249">
    <property type="entry name" value="Nucleic acid-binding proteins"/>
    <property type="match status" value="1"/>
</dbReference>
<dbReference type="GO" id="GO:0071051">
    <property type="term" value="P:poly(A)-dependent snoRNA 3'-end processing"/>
    <property type="evidence" value="ECO:0007669"/>
    <property type="project" value="TreeGrafter"/>
</dbReference>
<feature type="domain" description="K Homology" evidence="11">
    <location>
        <begin position="162"/>
        <end position="208"/>
    </location>
</feature>
<evidence type="ECO:0000259" key="11">
    <source>
        <dbReference type="Pfam" id="PF15985"/>
    </source>
</evidence>
<feature type="domain" description="Exosome complex exonuclease Rrp40 N-terminal" evidence="12">
    <location>
        <begin position="38"/>
        <end position="74"/>
    </location>
</feature>
<dbReference type="InterPro" id="IPR036612">
    <property type="entry name" value="KH_dom_type_1_sf"/>
</dbReference>
<dbReference type="Gene3D" id="3.30.1370.10">
    <property type="entry name" value="K Homology domain, type 1"/>
    <property type="match status" value="1"/>
</dbReference>
<dbReference type="GO" id="GO:0003723">
    <property type="term" value="F:RNA binding"/>
    <property type="evidence" value="ECO:0007669"/>
    <property type="project" value="UniProtKB-KW"/>
</dbReference>
<dbReference type="Pfam" id="PF21262">
    <property type="entry name" value="RRP40_S1"/>
    <property type="match status" value="1"/>
</dbReference>
<evidence type="ECO:0000256" key="4">
    <source>
        <dbReference type="ARBA" id="ARBA00022490"/>
    </source>
</evidence>
<dbReference type="GeneID" id="110988053"/>
<evidence type="ECO:0000256" key="10">
    <source>
        <dbReference type="ARBA" id="ARBA00069899"/>
    </source>
</evidence>
<comment type="similarity">
    <text evidence="3">Belongs to the RRP40 family.</text>
</comment>
<evidence type="ECO:0000256" key="3">
    <source>
        <dbReference type="ARBA" id="ARBA00007841"/>
    </source>
</evidence>
<dbReference type="Pfam" id="PF15985">
    <property type="entry name" value="KH_6"/>
    <property type="match status" value="1"/>
</dbReference>
<dbReference type="SUPFAM" id="SSF54791">
    <property type="entry name" value="Eukaryotic type KH-domain (KH-domain type I)"/>
    <property type="match status" value="1"/>
</dbReference>
<dbReference type="InterPro" id="IPR041054">
    <property type="entry name" value="Rrp40_N_euk"/>
</dbReference>
<dbReference type="OrthoDB" id="340500at2759"/>
<gene>
    <name evidence="14" type="primary">LOC110988053</name>
</gene>
<name>A0A8B7ZNG3_ACAPL</name>
<dbReference type="GO" id="GO:0010468">
    <property type="term" value="P:regulation of gene expression"/>
    <property type="evidence" value="ECO:0007669"/>
    <property type="project" value="UniProtKB-ARBA"/>
</dbReference>
<keyword evidence="7" id="KW-0694">RNA-binding</keyword>
<proteinExistence type="inferred from homology"/>
<dbReference type="RefSeq" id="XP_022106964.1">
    <property type="nucleotide sequence ID" value="XM_022251272.1"/>
</dbReference>
<dbReference type="Proteomes" id="UP000694845">
    <property type="component" value="Unplaced"/>
</dbReference>
<dbReference type="InterPro" id="IPR026699">
    <property type="entry name" value="Exosome_RNA_bind1/RRP40/RRP4"/>
</dbReference>
<dbReference type="InterPro" id="IPR037319">
    <property type="entry name" value="Rrp40_S1"/>
</dbReference>
<dbReference type="CDD" id="cd05790">
    <property type="entry name" value="S1_Rrp40"/>
    <property type="match status" value="1"/>
</dbReference>
<evidence type="ECO:0000256" key="1">
    <source>
        <dbReference type="ARBA" id="ARBA00004496"/>
    </source>
</evidence>
<dbReference type="GO" id="GO:0000176">
    <property type="term" value="C:nuclear exosome (RNase complex)"/>
    <property type="evidence" value="ECO:0007669"/>
    <property type="project" value="TreeGrafter"/>
</dbReference>
<dbReference type="GO" id="GO:0000467">
    <property type="term" value="P:exonucleolytic trimming to generate mature 3'-end of 5.8S rRNA from tricistronic rRNA transcript (SSU-rRNA, 5.8S rRNA, LSU-rRNA)"/>
    <property type="evidence" value="ECO:0007669"/>
    <property type="project" value="TreeGrafter"/>
</dbReference>
<protein>
    <recommendedName>
        <fullName evidence="10">Exosome complex component RRP40</fullName>
    </recommendedName>
    <alternativeName>
        <fullName evidence="9">Ribosomal RNA-processing protein 40</fullName>
    </alternativeName>
</protein>
<keyword evidence="8" id="KW-0539">Nucleus</keyword>
<dbReference type="GO" id="GO:0071034">
    <property type="term" value="P:CUT catabolic process"/>
    <property type="evidence" value="ECO:0007669"/>
    <property type="project" value="TreeGrafter"/>
</dbReference>
<organism evidence="13 14">
    <name type="scientific">Acanthaster planci</name>
    <name type="common">Crown-of-thorns starfish</name>
    <dbReference type="NCBI Taxonomy" id="133434"/>
    <lineage>
        <taxon>Eukaryota</taxon>
        <taxon>Metazoa</taxon>
        <taxon>Echinodermata</taxon>
        <taxon>Eleutherozoa</taxon>
        <taxon>Asterozoa</taxon>
        <taxon>Asteroidea</taxon>
        <taxon>Valvatacea</taxon>
        <taxon>Valvatida</taxon>
        <taxon>Acanthasteridae</taxon>
        <taxon>Acanthaster</taxon>
    </lineage>
</organism>
<dbReference type="PANTHER" id="PTHR21321">
    <property type="entry name" value="PNAS-3 RELATED"/>
    <property type="match status" value="1"/>
</dbReference>
<dbReference type="PANTHER" id="PTHR21321:SF1">
    <property type="entry name" value="EXOSOME COMPLEX COMPONENT RRP40"/>
    <property type="match status" value="1"/>
</dbReference>
<evidence type="ECO:0000256" key="9">
    <source>
        <dbReference type="ARBA" id="ARBA00030615"/>
    </source>
</evidence>
<dbReference type="GO" id="GO:0005730">
    <property type="term" value="C:nucleolus"/>
    <property type="evidence" value="ECO:0007669"/>
    <property type="project" value="UniProtKB-SubCell"/>
</dbReference>
<evidence type="ECO:0000256" key="2">
    <source>
        <dbReference type="ARBA" id="ARBA00004604"/>
    </source>
</evidence>
<dbReference type="InterPro" id="IPR004088">
    <property type="entry name" value="KH_dom_type_1"/>
</dbReference>
<comment type="subcellular location">
    <subcellularLocation>
        <location evidence="1">Cytoplasm</location>
    </subcellularLocation>
    <subcellularLocation>
        <location evidence="2">Nucleus</location>
        <location evidence="2">Nucleolus</location>
    </subcellularLocation>
</comment>
<dbReference type="CDD" id="cd22526">
    <property type="entry name" value="KH-I_Rrp40"/>
    <property type="match status" value="1"/>
</dbReference>
<evidence type="ECO:0000259" key="12">
    <source>
        <dbReference type="Pfam" id="PF18311"/>
    </source>
</evidence>
<dbReference type="GO" id="GO:0071035">
    <property type="term" value="P:nuclear polyadenylation-dependent rRNA catabolic process"/>
    <property type="evidence" value="ECO:0007669"/>
    <property type="project" value="TreeGrafter"/>
</dbReference>
<dbReference type="InterPro" id="IPR012340">
    <property type="entry name" value="NA-bd_OB-fold"/>
</dbReference>
<evidence type="ECO:0000256" key="5">
    <source>
        <dbReference type="ARBA" id="ARBA00022552"/>
    </source>
</evidence>
<dbReference type="AlphaFoldDB" id="A0A8B7ZNG3"/>
<accession>A0A8B7ZNG3</accession>
<sequence>MAPPRAEDLDSERLENCRVLPGDCLNDVIISTEGKRFRLGPGLRQEGETVVACKCGILRKKEPNILWIDSYQKRYVPVRGETVLGIVVGKTGDVFKVDIGGSVPASLSYLAFEGATKRNRPNVVIGDVVFGRLLVANRDMEPDLVCMDSGGRSAGLGVVSGGFMFQCSLGLVRKILSPECTLIKQLGQLIPVELAVGMNGRIWLRSKTLSSTITAMNAISSAEWMTEAEIRLMVHKLQDSFLGV</sequence>
<evidence type="ECO:0000313" key="14">
    <source>
        <dbReference type="RefSeq" id="XP_022106964.1"/>
    </source>
</evidence>
<dbReference type="FunFam" id="3.30.1370.10:FF:000038">
    <property type="entry name" value="exosome complex component RRP40"/>
    <property type="match status" value="1"/>
</dbReference>
<dbReference type="OMA" id="SYMAFPN"/>
<dbReference type="GO" id="GO:0071038">
    <property type="term" value="P:TRAMP-dependent tRNA surveillance pathway"/>
    <property type="evidence" value="ECO:0007669"/>
    <property type="project" value="TreeGrafter"/>
</dbReference>
<keyword evidence="6" id="KW-0271">Exosome</keyword>
<evidence type="ECO:0000256" key="8">
    <source>
        <dbReference type="ARBA" id="ARBA00023242"/>
    </source>
</evidence>
<keyword evidence="4" id="KW-0963">Cytoplasm</keyword>
<evidence type="ECO:0000313" key="13">
    <source>
        <dbReference type="Proteomes" id="UP000694845"/>
    </source>
</evidence>
<dbReference type="GO" id="GO:0034475">
    <property type="term" value="P:U4 snRNA 3'-end processing"/>
    <property type="evidence" value="ECO:0007669"/>
    <property type="project" value="TreeGrafter"/>
</dbReference>
<dbReference type="Gene3D" id="2.40.50.140">
    <property type="entry name" value="Nucleic acid-binding proteins"/>
    <property type="match status" value="1"/>
</dbReference>